<name>A0ABQ9P3X1_9PEZI</name>
<organism evidence="8 9">
    <name type="scientific">Coniosporium apollinis</name>
    <dbReference type="NCBI Taxonomy" id="61459"/>
    <lineage>
        <taxon>Eukaryota</taxon>
        <taxon>Fungi</taxon>
        <taxon>Dikarya</taxon>
        <taxon>Ascomycota</taxon>
        <taxon>Pezizomycotina</taxon>
        <taxon>Dothideomycetes</taxon>
        <taxon>Dothideomycetes incertae sedis</taxon>
        <taxon>Coniosporium</taxon>
    </lineage>
</organism>
<keyword evidence="3 5" id="KW-0240">DNA-directed RNA polymerase</keyword>
<keyword evidence="9" id="KW-1185">Reference proteome</keyword>
<dbReference type="PANTHER" id="PTHR12709">
    <property type="entry name" value="DNA-DIRECTED RNA POLYMERASE II, III"/>
    <property type="match status" value="1"/>
</dbReference>
<dbReference type="Gene3D" id="3.30.1490.120">
    <property type="entry name" value="RNA polymerase Rpb7-like, N-terminal domain"/>
    <property type="match status" value="1"/>
</dbReference>
<evidence type="ECO:0000256" key="6">
    <source>
        <dbReference type="SAM" id="MobiDB-lite"/>
    </source>
</evidence>
<evidence type="ECO:0000256" key="2">
    <source>
        <dbReference type="ARBA" id="ARBA00009307"/>
    </source>
</evidence>
<dbReference type="EMBL" id="JAPDRL010000003">
    <property type="protein sequence ID" value="KAJ9669299.1"/>
    <property type="molecule type" value="Genomic_DNA"/>
</dbReference>
<evidence type="ECO:0000256" key="5">
    <source>
        <dbReference type="RuleBase" id="RU369086"/>
    </source>
</evidence>
<dbReference type="SMART" id="SM00316">
    <property type="entry name" value="S1"/>
    <property type="match status" value="1"/>
</dbReference>
<feature type="domain" description="S1 motif" evidence="7">
    <location>
        <begin position="82"/>
        <end position="163"/>
    </location>
</feature>
<gene>
    <name evidence="8" type="primary">RPB7</name>
    <name evidence="8" type="ORF">H2201_000651</name>
</gene>
<keyword evidence="4 5" id="KW-0804">Transcription</keyword>
<dbReference type="InterPro" id="IPR045113">
    <property type="entry name" value="Rpb7-like"/>
</dbReference>
<comment type="function">
    <text evidence="5">DNA-dependent RNA polymerase which catalyzes the transcription of DNA into RNA using the four ribonucleoside triphosphates as substrates.</text>
</comment>
<evidence type="ECO:0000313" key="8">
    <source>
        <dbReference type="EMBL" id="KAJ9669299.1"/>
    </source>
</evidence>
<dbReference type="PROSITE" id="PS50126">
    <property type="entry name" value="S1"/>
    <property type="match status" value="1"/>
</dbReference>
<dbReference type="InterPro" id="IPR003029">
    <property type="entry name" value="S1_domain"/>
</dbReference>
<dbReference type="CDD" id="cd04329">
    <property type="entry name" value="RNAP_II_Rpb7_N"/>
    <property type="match status" value="1"/>
</dbReference>
<dbReference type="InterPro" id="IPR036898">
    <property type="entry name" value="RNA_pol_Rpb7-like_N_sf"/>
</dbReference>
<protein>
    <recommendedName>
        <fullName evidence="5">DNA-directed RNA polymerase subunit</fullName>
    </recommendedName>
</protein>
<evidence type="ECO:0000256" key="3">
    <source>
        <dbReference type="ARBA" id="ARBA00022478"/>
    </source>
</evidence>
<dbReference type="Pfam" id="PF00575">
    <property type="entry name" value="S1"/>
    <property type="match status" value="1"/>
</dbReference>
<evidence type="ECO:0000313" key="9">
    <source>
        <dbReference type="Proteomes" id="UP001172684"/>
    </source>
</evidence>
<dbReference type="SUPFAM" id="SSF50249">
    <property type="entry name" value="Nucleic acid-binding proteins"/>
    <property type="match status" value="1"/>
</dbReference>
<feature type="region of interest" description="Disordered" evidence="6">
    <location>
        <begin position="252"/>
        <end position="280"/>
    </location>
</feature>
<dbReference type="GO" id="GO:0000428">
    <property type="term" value="C:DNA-directed RNA polymerase complex"/>
    <property type="evidence" value="ECO:0007669"/>
    <property type="project" value="UniProtKB-KW"/>
</dbReference>
<dbReference type="InterPro" id="IPR005576">
    <property type="entry name" value="Rpb7-like_N"/>
</dbReference>
<evidence type="ECO:0000256" key="4">
    <source>
        <dbReference type="ARBA" id="ARBA00023163"/>
    </source>
</evidence>
<evidence type="ECO:0000259" key="7">
    <source>
        <dbReference type="PROSITE" id="PS50126"/>
    </source>
</evidence>
<evidence type="ECO:0000256" key="1">
    <source>
        <dbReference type="ARBA" id="ARBA00004123"/>
    </source>
</evidence>
<proteinExistence type="inferred from homology"/>
<dbReference type="SUPFAM" id="SSF88798">
    <property type="entry name" value="N-terminal, heterodimerisation domain of RBP7 (RpoE)"/>
    <property type="match status" value="1"/>
</dbReference>
<keyword evidence="5" id="KW-0539">Nucleus</keyword>
<dbReference type="Proteomes" id="UP001172684">
    <property type="component" value="Unassembled WGS sequence"/>
</dbReference>
<feature type="compositionally biased region" description="Acidic residues" evidence="6">
    <location>
        <begin position="271"/>
        <end position="280"/>
    </location>
</feature>
<dbReference type="InterPro" id="IPR012340">
    <property type="entry name" value="NA-bd_OB-fold"/>
</dbReference>
<sequence length="280" mass="31562">MFFVHELEQTITIHPSFFGPNIHEHLINKLIHDVEGTNTGSYFIVCIMDQTWQISEGRVIPGSAHAEYTIHYEAVVWKPFKFEVLDGTVSSVIDKGFFVDIGPLSAFVSRSMIPPEIKFDANSTPAQWTDNNEQVIEKGTQIRVKIKGVRAEVDRMYAIATIKEDYLGPLPFMDLMRDQITDGRIVLDSHWERARRLLEVDREYREGKKTEGKLSEQEAGELRMGTAMAADSPVQPTAELSLFYPQEAPAGVLSTTRQPLAESRLFHGTDDSSDCESEAP</sequence>
<dbReference type="Pfam" id="PF03876">
    <property type="entry name" value="SHS2_Rpb7-N"/>
    <property type="match status" value="1"/>
</dbReference>
<comment type="caution">
    <text evidence="8">The sequence shown here is derived from an EMBL/GenBank/DDBJ whole genome shotgun (WGS) entry which is preliminary data.</text>
</comment>
<comment type="similarity">
    <text evidence="2">Belongs to the eukaryotic RPB7/RPC8 RNA polymerase subunit family.</text>
</comment>
<reference evidence="8" key="1">
    <citation type="submission" date="2022-10" db="EMBL/GenBank/DDBJ databases">
        <title>Culturing micro-colonial fungi from biological soil crusts in the Mojave desert and describing Neophaeococcomyces mojavensis, and introducing the new genera and species Taxawa tesnikishii.</title>
        <authorList>
            <person name="Kurbessoian T."/>
            <person name="Stajich J.E."/>
        </authorList>
    </citation>
    <scope>NUCLEOTIDE SEQUENCE</scope>
    <source>
        <strain evidence="8">TK_1</strain>
    </source>
</reference>
<dbReference type="Gene3D" id="2.40.50.140">
    <property type="entry name" value="Nucleic acid-binding proteins"/>
    <property type="match status" value="1"/>
</dbReference>
<accession>A0ABQ9P3X1</accession>
<dbReference type="CDD" id="cd04462">
    <property type="entry name" value="S1_RNAPII_Rpb7"/>
    <property type="match status" value="1"/>
</dbReference>
<comment type="subcellular location">
    <subcellularLocation>
        <location evidence="1 5">Nucleus</location>
    </subcellularLocation>
</comment>
<dbReference type="PANTHER" id="PTHR12709:SF4">
    <property type="entry name" value="DNA-DIRECTED RNA POLYMERASE II SUBUNIT RPB7"/>
    <property type="match status" value="1"/>
</dbReference>